<dbReference type="AlphaFoldDB" id="A0A3N4L5G3"/>
<evidence type="ECO:0000313" key="3">
    <source>
        <dbReference type="Proteomes" id="UP000277580"/>
    </source>
</evidence>
<keyword evidence="3" id="KW-1185">Reference proteome</keyword>
<dbReference type="Proteomes" id="UP000277580">
    <property type="component" value="Unassembled WGS sequence"/>
</dbReference>
<sequence length="194" mass="22188">MGGARSTASLRLLTGTFYASPAQILKICLSLAFEGRFYHIFDLRAWHKGDFLRYTCYDAPTRKHGHKYRAINPQKQKQSSTHASTGSDSDSSQLDSGHYVMRVISHDPGGTWGGGYFWLLKSPNFLTLREPPESLENPEERTRTCYFWSNDKTGFKAYMDFWQSRRVGPEKFCEVIATKNSQDLINGRIMKNSL</sequence>
<feature type="compositionally biased region" description="Low complexity" evidence="1">
    <location>
        <begin position="78"/>
        <end position="94"/>
    </location>
</feature>
<evidence type="ECO:0000256" key="1">
    <source>
        <dbReference type="SAM" id="MobiDB-lite"/>
    </source>
</evidence>
<name>A0A3N4L5G3_9PEZI</name>
<protein>
    <submittedName>
        <fullName evidence="2">Uncharacterized protein</fullName>
    </submittedName>
</protein>
<evidence type="ECO:0000313" key="2">
    <source>
        <dbReference type="EMBL" id="RPB17806.1"/>
    </source>
</evidence>
<reference evidence="2 3" key="1">
    <citation type="journal article" date="2018" name="Nat. Ecol. Evol.">
        <title>Pezizomycetes genomes reveal the molecular basis of ectomycorrhizal truffle lifestyle.</title>
        <authorList>
            <person name="Murat C."/>
            <person name="Payen T."/>
            <person name="Noel B."/>
            <person name="Kuo A."/>
            <person name="Morin E."/>
            <person name="Chen J."/>
            <person name="Kohler A."/>
            <person name="Krizsan K."/>
            <person name="Balestrini R."/>
            <person name="Da Silva C."/>
            <person name="Montanini B."/>
            <person name="Hainaut M."/>
            <person name="Levati E."/>
            <person name="Barry K.W."/>
            <person name="Belfiori B."/>
            <person name="Cichocki N."/>
            <person name="Clum A."/>
            <person name="Dockter R.B."/>
            <person name="Fauchery L."/>
            <person name="Guy J."/>
            <person name="Iotti M."/>
            <person name="Le Tacon F."/>
            <person name="Lindquist E.A."/>
            <person name="Lipzen A."/>
            <person name="Malagnac F."/>
            <person name="Mello A."/>
            <person name="Molinier V."/>
            <person name="Miyauchi S."/>
            <person name="Poulain J."/>
            <person name="Riccioni C."/>
            <person name="Rubini A."/>
            <person name="Sitrit Y."/>
            <person name="Splivallo R."/>
            <person name="Traeger S."/>
            <person name="Wang M."/>
            <person name="Zifcakova L."/>
            <person name="Wipf D."/>
            <person name="Zambonelli A."/>
            <person name="Paolocci F."/>
            <person name="Nowrousian M."/>
            <person name="Ottonello S."/>
            <person name="Baldrian P."/>
            <person name="Spatafora J.W."/>
            <person name="Henrissat B."/>
            <person name="Nagy L.G."/>
            <person name="Aury J.M."/>
            <person name="Wincker P."/>
            <person name="Grigoriev I.V."/>
            <person name="Bonfante P."/>
            <person name="Martin F.M."/>
        </authorList>
    </citation>
    <scope>NUCLEOTIDE SEQUENCE [LARGE SCALE GENOMIC DNA]</scope>
    <source>
        <strain evidence="2 3">CCBAS932</strain>
    </source>
</reference>
<dbReference type="InParanoid" id="A0A3N4L5G3"/>
<dbReference type="EMBL" id="ML119105">
    <property type="protein sequence ID" value="RPB17806.1"/>
    <property type="molecule type" value="Genomic_DNA"/>
</dbReference>
<proteinExistence type="predicted"/>
<accession>A0A3N4L5G3</accession>
<organism evidence="2 3">
    <name type="scientific">Morchella conica CCBAS932</name>
    <dbReference type="NCBI Taxonomy" id="1392247"/>
    <lineage>
        <taxon>Eukaryota</taxon>
        <taxon>Fungi</taxon>
        <taxon>Dikarya</taxon>
        <taxon>Ascomycota</taxon>
        <taxon>Pezizomycotina</taxon>
        <taxon>Pezizomycetes</taxon>
        <taxon>Pezizales</taxon>
        <taxon>Morchellaceae</taxon>
        <taxon>Morchella</taxon>
    </lineage>
</organism>
<feature type="region of interest" description="Disordered" evidence="1">
    <location>
        <begin position="69"/>
        <end position="94"/>
    </location>
</feature>
<gene>
    <name evidence="2" type="ORF">P167DRAFT_541160</name>
</gene>